<dbReference type="PROSITE" id="PS51257">
    <property type="entry name" value="PROKAR_LIPOPROTEIN"/>
    <property type="match status" value="1"/>
</dbReference>
<keyword evidence="4" id="KW-1185">Reference proteome</keyword>
<proteinExistence type="inferred from homology"/>
<sequence length="494" mass="53848">MHQRVRLWFVSGFIGLSSLGCQTAARHSARSSPPPAHMRVAPEAPAIAASPIPETDLGKATDDSSPADSDQEPLSDIRLTAAEEDTVAGSPSVSLQYLESVALANNPAIRQASAAAYKAMGARQQVGLLPNPTVGYFGEQLGDAGTDQHGVSLTQTIVLGDKLALNACVLSQSVQAQLWELEAQRYRVLTDVRLRYYDAMAAQQRLRAAEEFIPVAQRGVEIARSRKEAAEGAQPEVLQAEIQQNELELLQQRATYAFQAAWKELSATVGQPRMLPTELAVPNPPSTDPRDWEDAYNSIVARSPELRAANSRIARASMNLRRQQAQPIPNLELQLGFGRDLGTDSEFGRVQAGMPIPVFNDNRGNISTAEAEYCRAFHDRERLQMSVRARLARAAQEFDSARAAVRRYDEAILPKASESLRLSEQAYETGEFNFLQVLIARRTYFDTTLQAIDARRELAQAAATVDGLLLSGGLADVPDAGEDDSLRGQALDGQ</sequence>
<dbReference type="AlphaFoldDB" id="A0A517SCR8"/>
<dbReference type="Gene3D" id="1.20.1600.10">
    <property type="entry name" value="Outer membrane efflux proteins (OEP)"/>
    <property type="match status" value="1"/>
</dbReference>
<evidence type="ECO:0000313" key="4">
    <source>
        <dbReference type="Proteomes" id="UP000315700"/>
    </source>
</evidence>
<gene>
    <name evidence="3" type="primary">czcC_2</name>
    <name evidence="3" type="ORF">Pan44_19440</name>
</gene>
<comment type="similarity">
    <text evidence="1">Belongs to the outer membrane factor (OMF) (TC 1.B.17) family.</text>
</comment>
<dbReference type="Proteomes" id="UP000315700">
    <property type="component" value="Chromosome"/>
</dbReference>
<accession>A0A517SCR8</accession>
<evidence type="ECO:0000313" key="3">
    <source>
        <dbReference type="EMBL" id="QDT53918.1"/>
    </source>
</evidence>
<dbReference type="OrthoDB" id="9791261at2"/>
<dbReference type="SUPFAM" id="SSF56954">
    <property type="entry name" value="Outer membrane efflux proteins (OEP)"/>
    <property type="match status" value="1"/>
</dbReference>
<dbReference type="KEGG" id="ccos:Pan44_19440"/>
<dbReference type="PANTHER" id="PTHR30203">
    <property type="entry name" value="OUTER MEMBRANE CATION EFFLUX PROTEIN"/>
    <property type="match status" value="1"/>
</dbReference>
<evidence type="ECO:0000256" key="2">
    <source>
        <dbReference type="SAM" id="MobiDB-lite"/>
    </source>
</evidence>
<dbReference type="EMBL" id="CP036271">
    <property type="protein sequence ID" value="QDT53918.1"/>
    <property type="molecule type" value="Genomic_DNA"/>
</dbReference>
<evidence type="ECO:0000256" key="1">
    <source>
        <dbReference type="ARBA" id="ARBA00007613"/>
    </source>
</evidence>
<reference evidence="3 4" key="1">
    <citation type="submission" date="2019-02" db="EMBL/GenBank/DDBJ databases">
        <title>Deep-cultivation of Planctomycetes and their phenomic and genomic characterization uncovers novel biology.</title>
        <authorList>
            <person name="Wiegand S."/>
            <person name="Jogler M."/>
            <person name="Boedeker C."/>
            <person name="Pinto D."/>
            <person name="Vollmers J."/>
            <person name="Rivas-Marin E."/>
            <person name="Kohn T."/>
            <person name="Peeters S.H."/>
            <person name="Heuer A."/>
            <person name="Rast P."/>
            <person name="Oberbeckmann S."/>
            <person name="Bunk B."/>
            <person name="Jeske O."/>
            <person name="Meyerdierks A."/>
            <person name="Storesund J.E."/>
            <person name="Kallscheuer N."/>
            <person name="Luecker S."/>
            <person name="Lage O.M."/>
            <person name="Pohl T."/>
            <person name="Merkel B.J."/>
            <person name="Hornburger P."/>
            <person name="Mueller R.-W."/>
            <person name="Bruemmer F."/>
            <person name="Labrenz M."/>
            <person name="Spormann A.M."/>
            <person name="Op den Camp H."/>
            <person name="Overmann J."/>
            <person name="Amann R."/>
            <person name="Jetten M.S.M."/>
            <person name="Mascher T."/>
            <person name="Medema M.H."/>
            <person name="Devos D.P."/>
            <person name="Kaster A.-K."/>
            <person name="Ovreas L."/>
            <person name="Rohde M."/>
            <person name="Galperin M.Y."/>
            <person name="Jogler C."/>
        </authorList>
    </citation>
    <scope>NUCLEOTIDE SEQUENCE [LARGE SCALE GENOMIC DNA]</scope>
    <source>
        <strain evidence="3 4">Pan44</strain>
    </source>
</reference>
<feature type="region of interest" description="Disordered" evidence="2">
    <location>
        <begin position="53"/>
        <end position="73"/>
    </location>
</feature>
<name>A0A517SCR8_9PLAN</name>
<dbReference type="InterPro" id="IPR010131">
    <property type="entry name" value="MdtP/NodT-like"/>
</dbReference>
<protein>
    <submittedName>
        <fullName evidence="3">Cobalt-zinc-cadmium resistance protein CzcC</fullName>
    </submittedName>
</protein>
<dbReference type="InterPro" id="IPR003423">
    <property type="entry name" value="OMP_efflux"/>
</dbReference>
<organism evidence="3 4">
    <name type="scientific">Caulifigura coniformis</name>
    <dbReference type="NCBI Taxonomy" id="2527983"/>
    <lineage>
        <taxon>Bacteria</taxon>
        <taxon>Pseudomonadati</taxon>
        <taxon>Planctomycetota</taxon>
        <taxon>Planctomycetia</taxon>
        <taxon>Planctomycetales</taxon>
        <taxon>Planctomycetaceae</taxon>
        <taxon>Caulifigura</taxon>
    </lineage>
</organism>
<dbReference type="GO" id="GO:0015562">
    <property type="term" value="F:efflux transmembrane transporter activity"/>
    <property type="evidence" value="ECO:0007669"/>
    <property type="project" value="InterPro"/>
</dbReference>
<dbReference type="Pfam" id="PF02321">
    <property type="entry name" value="OEP"/>
    <property type="match status" value="2"/>
</dbReference>
<dbReference type="InParanoid" id="A0A517SCR8"/>
<dbReference type="PANTHER" id="PTHR30203:SF24">
    <property type="entry name" value="BLR4935 PROTEIN"/>
    <property type="match status" value="1"/>
</dbReference>